<evidence type="ECO:0000256" key="1">
    <source>
        <dbReference type="ARBA" id="ARBA00023002"/>
    </source>
</evidence>
<dbReference type="Gene3D" id="3.30.9.10">
    <property type="entry name" value="D-Amino Acid Oxidase, subunit A, domain 2"/>
    <property type="match status" value="1"/>
</dbReference>
<dbReference type="InterPro" id="IPR006076">
    <property type="entry name" value="FAD-dep_OxRdtase"/>
</dbReference>
<dbReference type="Proteomes" id="UP001595528">
    <property type="component" value="Unassembled WGS sequence"/>
</dbReference>
<dbReference type="EC" id="1.-.-.-" evidence="3"/>
<gene>
    <name evidence="3" type="ORF">ACFOGJ_20600</name>
</gene>
<dbReference type="Gene3D" id="3.50.50.60">
    <property type="entry name" value="FAD/NAD(P)-binding domain"/>
    <property type="match status" value="2"/>
</dbReference>
<evidence type="ECO:0000313" key="4">
    <source>
        <dbReference type="Proteomes" id="UP001595528"/>
    </source>
</evidence>
<dbReference type="Pfam" id="PF01266">
    <property type="entry name" value="DAO"/>
    <property type="match status" value="1"/>
</dbReference>
<name>A0ABV7L4R1_9PROT</name>
<dbReference type="SUPFAM" id="SSF51905">
    <property type="entry name" value="FAD/NAD(P)-binding domain"/>
    <property type="match status" value="1"/>
</dbReference>
<dbReference type="GO" id="GO:0016491">
    <property type="term" value="F:oxidoreductase activity"/>
    <property type="evidence" value="ECO:0007669"/>
    <property type="project" value="UniProtKB-KW"/>
</dbReference>
<proteinExistence type="predicted"/>
<protein>
    <submittedName>
        <fullName evidence="3">NAD(P)/FAD-dependent oxidoreductase</fullName>
        <ecNumber evidence="3">1.-.-.-</ecNumber>
    </submittedName>
</protein>
<keyword evidence="1 3" id="KW-0560">Oxidoreductase</keyword>
<dbReference type="PANTHER" id="PTHR13847">
    <property type="entry name" value="SARCOSINE DEHYDROGENASE-RELATED"/>
    <property type="match status" value="1"/>
</dbReference>
<dbReference type="InterPro" id="IPR036188">
    <property type="entry name" value="FAD/NAD-bd_sf"/>
</dbReference>
<organism evidence="3 4">
    <name type="scientific">Marinibaculum pumilum</name>
    <dbReference type="NCBI Taxonomy" id="1766165"/>
    <lineage>
        <taxon>Bacteria</taxon>
        <taxon>Pseudomonadati</taxon>
        <taxon>Pseudomonadota</taxon>
        <taxon>Alphaproteobacteria</taxon>
        <taxon>Rhodospirillales</taxon>
        <taxon>Rhodospirillaceae</taxon>
        <taxon>Marinibaculum</taxon>
    </lineage>
</organism>
<keyword evidence="4" id="KW-1185">Reference proteome</keyword>
<accession>A0ABV7L4R1</accession>
<sequence length="421" mass="45044">MSDHRLTVAVIGAGMYGTAAAEWLRRGGHDVILIDRAGPAGGTSFGNAGIISTSSVVPVPMPGLLSKVPKMLLSADGPLFLRWSYLPVLLPWLRPYLRNRRPEKVAQIAAALADLLTDAVEQHLSLARGTPAEAFLTTGDFVYLYPDRAAFEADHLAWELRHHHGTRGALMEGAELAAYDPNLGPHYRLAYAAHNHAWLTDPAGYVTALADWFVGQGGRFLKAEVHDLRPLGSGIGDGVQIDAGTEVIHADRAVIAGGAWSARLAESLGHRTMLESERGYHIAFQGGSPVPPAPYSLADLKFVVTPMAGAVRAAGLVEFGGLEAGPSAAPHALLDRMIRRLYPDFTFTDRTYWQGHRPTTADSLPHIGPAPSAPQILFGFGGQHVGMASGAKAGRLLADLIAGARPNIDMAPFHPGRFDRR</sequence>
<dbReference type="SUPFAM" id="SSF54373">
    <property type="entry name" value="FAD-linked reductases, C-terminal domain"/>
    <property type="match status" value="1"/>
</dbReference>
<reference evidence="4" key="1">
    <citation type="journal article" date="2019" name="Int. J. Syst. Evol. Microbiol.">
        <title>The Global Catalogue of Microorganisms (GCM) 10K type strain sequencing project: providing services to taxonomists for standard genome sequencing and annotation.</title>
        <authorList>
            <consortium name="The Broad Institute Genomics Platform"/>
            <consortium name="The Broad Institute Genome Sequencing Center for Infectious Disease"/>
            <person name="Wu L."/>
            <person name="Ma J."/>
        </authorList>
    </citation>
    <scope>NUCLEOTIDE SEQUENCE [LARGE SCALE GENOMIC DNA]</scope>
    <source>
        <strain evidence="4">KCTC 42964</strain>
    </source>
</reference>
<evidence type="ECO:0000259" key="2">
    <source>
        <dbReference type="Pfam" id="PF01266"/>
    </source>
</evidence>
<evidence type="ECO:0000313" key="3">
    <source>
        <dbReference type="EMBL" id="MFC3229661.1"/>
    </source>
</evidence>
<comment type="caution">
    <text evidence="3">The sequence shown here is derived from an EMBL/GenBank/DDBJ whole genome shotgun (WGS) entry which is preliminary data.</text>
</comment>
<dbReference type="EMBL" id="JBHRTR010000034">
    <property type="protein sequence ID" value="MFC3229661.1"/>
    <property type="molecule type" value="Genomic_DNA"/>
</dbReference>
<dbReference type="PANTHER" id="PTHR13847:SF289">
    <property type="entry name" value="GLYCINE OXIDASE"/>
    <property type="match status" value="1"/>
</dbReference>
<dbReference type="RefSeq" id="WP_379904077.1">
    <property type="nucleotide sequence ID" value="NZ_JBHRTR010000034.1"/>
</dbReference>
<feature type="domain" description="FAD dependent oxidoreductase" evidence="2">
    <location>
        <begin position="8"/>
        <end position="400"/>
    </location>
</feature>